<name>A0A0V1HUJ9_9BILA</name>
<feature type="region of interest" description="Disordered" evidence="1">
    <location>
        <begin position="55"/>
        <end position="77"/>
    </location>
</feature>
<evidence type="ECO:0000313" key="3">
    <source>
        <dbReference type="Proteomes" id="UP000055024"/>
    </source>
</evidence>
<reference evidence="2 3" key="1">
    <citation type="submission" date="2015-01" db="EMBL/GenBank/DDBJ databases">
        <title>Evolution of Trichinella species and genotypes.</title>
        <authorList>
            <person name="Korhonen P.K."/>
            <person name="Edoardo P."/>
            <person name="Giuseppe L.R."/>
            <person name="Gasser R.B."/>
        </authorList>
    </citation>
    <scope>NUCLEOTIDE SEQUENCE [LARGE SCALE GENOMIC DNA]</scope>
    <source>
        <strain evidence="2">ISS1029</strain>
    </source>
</reference>
<dbReference type="OrthoDB" id="5920253at2759"/>
<organism evidence="2 3">
    <name type="scientific">Trichinella zimbabwensis</name>
    <dbReference type="NCBI Taxonomy" id="268475"/>
    <lineage>
        <taxon>Eukaryota</taxon>
        <taxon>Metazoa</taxon>
        <taxon>Ecdysozoa</taxon>
        <taxon>Nematoda</taxon>
        <taxon>Enoplea</taxon>
        <taxon>Dorylaimia</taxon>
        <taxon>Trichinellida</taxon>
        <taxon>Trichinellidae</taxon>
        <taxon>Trichinella</taxon>
    </lineage>
</organism>
<evidence type="ECO:0000313" key="2">
    <source>
        <dbReference type="EMBL" id="KRZ14129.1"/>
    </source>
</evidence>
<evidence type="ECO:0008006" key="4">
    <source>
        <dbReference type="Google" id="ProtNLM"/>
    </source>
</evidence>
<accession>A0A0V1HUJ9</accession>
<protein>
    <recommendedName>
        <fullName evidence="4">PiggyBac transposable element-derived protein domain-containing protein</fullName>
    </recommendedName>
</protein>
<gene>
    <name evidence="2" type="ORF">T11_8445</name>
</gene>
<evidence type="ECO:0000256" key="1">
    <source>
        <dbReference type="SAM" id="MobiDB-lite"/>
    </source>
</evidence>
<comment type="caution">
    <text evidence="2">The sequence shown here is derived from an EMBL/GenBank/DDBJ whole genome shotgun (WGS) entry which is preliminary data.</text>
</comment>
<dbReference type="EMBL" id="JYDP01000027">
    <property type="protein sequence ID" value="KRZ14129.1"/>
    <property type="molecule type" value="Genomic_DNA"/>
</dbReference>
<dbReference type="AlphaFoldDB" id="A0A0V1HUJ9"/>
<sequence>MIEENCSKKCQLAVVAAWQLHCELHDADRSAMTHLAFRKNITAHLLRARRLQISRPGPRSHLPHSLRSSREQFLQSSTQGRCAVCKKKLQKSGVQCHKQLQQICFPRYHP</sequence>
<keyword evidence="3" id="KW-1185">Reference proteome</keyword>
<dbReference type="Proteomes" id="UP000055024">
    <property type="component" value="Unassembled WGS sequence"/>
</dbReference>
<proteinExistence type="predicted"/>